<dbReference type="RefSeq" id="WP_134076609.1">
    <property type="nucleotide sequence ID" value="NZ_JAQRAI010000003.1"/>
</dbReference>
<accession>A0A4R7TZS1</accession>
<comment type="caution">
    <text evidence="1">The sequence shown here is derived from an EMBL/GenBank/DDBJ whole genome shotgun (WGS) entry which is preliminary data.</text>
</comment>
<dbReference type="EMBL" id="SOCH01000003">
    <property type="protein sequence ID" value="TDU97858.1"/>
    <property type="molecule type" value="Genomic_DNA"/>
</dbReference>
<proteinExistence type="predicted"/>
<dbReference type="Proteomes" id="UP000294882">
    <property type="component" value="Unassembled WGS sequence"/>
</dbReference>
<organism evidence="1 2">
    <name type="scientific">Metamycoplasma hyosynoviae</name>
    <dbReference type="NCBI Taxonomy" id="29559"/>
    <lineage>
        <taxon>Bacteria</taxon>
        <taxon>Bacillati</taxon>
        <taxon>Mycoplasmatota</taxon>
        <taxon>Mycoplasmoidales</taxon>
        <taxon>Metamycoplasmataceae</taxon>
        <taxon>Metamycoplasma</taxon>
    </lineage>
</organism>
<evidence type="ECO:0000313" key="2">
    <source>
        <dbReference type="Proteomes" id="UP000294882"/>
    </source>
</evidence>
<dbReference type="AlphaFoldDB" id="A0A4R7TZS1"/>
<protein>
    <recommendedName>
        <fullName evidence="3">Polymerase nucleotidyl transferase domain-containing protein</fullName>
    </recommendedName>
</protein>
<name>A0A4R7TZS1_9BACT</name>
<evidence type="ECO:0000313" key="1">
    <source>
        <dbReference type="EMBL" id="TDU97858.1"/>
    </source>
</evidence>
<evidence type="ECO:0008006" key="3">
    <source>
        <dbReference type="Google" id="ProtNLM"/>
    </source>
</evidence>
<gene>
    <name evidence="1" type="ORF">JN03_0386</name>
</gene>
<reference evidence="1 2" key="1">
    <citation type="submission" date="2019-03" db="EMBL/GenBank/DDBJ databases">
        <title>Genomic Encyclopedia of Archaeal and Bacterial Type Strains, Phase II (KMG-II): from individual species to whole genera.</title>
        <authorList>
            <person name="Goeker M."/>
        </authorList>
    </citation>
    <scope>NUCLEOTIDE SEQUENCE [LARGE SCALE GENOMIC DNA]</scope>
    <source>
        <strain evidence="1 2">ATCC 25591</strain>
    </source>
</reference>
<sequence length="193" mass="23423">MLSINKYVEKYNPKAIFLKGSKMLGISSNNSDTDIEILVDTNDLPKSYKEDNIDIFFINKELKISVKKSIFEQIVLLQYLFLKPEHILYKSEDFDFSSFKELITNKLNELLFKFIEKLWINIRYYSYKKTSRKNIYHICYISSLVDNSLPNWEIIQRLKEYTENVEDLSYYEECRKKLLNFYFKYLRRLNEIF</sequence>